<dbReference type="InterPro" id="IPR011006">
    <property type="entry name" value="CheY-like_superfamily"/>
</dbReference>
<dbReference type="EC" id="2.7.7.65" evidence="4"/>
<proteinExistence type="predicted"/>
<dbReference type="InterPro" id="IPR000160">
    <property type="entry name" value="GGDEF_dom"/>
</dbReference>
<dbReference type="InterPro" id="IPR043128">
    <property type="entry name" value="Rev_trsase/Diguanyl_cyclase"/>
</dbReference>
<dbReference type="NCBIfam" id="TIGR00254">
    <property type="entry name" value="GGDEF"/>
    <property type="match status" value="1"/>
</dbReference>
<dbReference type="Gene3D" id="3.30.450.40">
    <property type="match status" value="1"/>
</dbReference>
<keyword evidence="4" id="KW-0548">Nucleotidyltransferase</keyword>
<keyword evidence="5" id="KW-1185">Reference proteome</keyword>
<dbReference type="PANTHER" id="PTHR46663:SF2">
    <property type="entry name" value="GGDEF DOMAIN-CONTAINING PROTEIN"/>
    <property type="match status" value="1"/>
</dbReference>
<keyword evidence="1 4" id="KW-0808">Transferase</keyword>
<dbReference type="InterPro" id="IPR003018">
    <property type="entry name" value="GAF"/>
</dbReference>
<dbReference type="RefSeq" id="WP_215819478.1">
    <property type="nucleotide sequence ID" value="NZ_JAGSOY010000017.1"/>
</dbReference>
<dbReference type="SUPFAM" id="SSF52172">
    <property type="entry name" value="CheY-like"/>
    <property type="match status" value="1"/>
</dbReference>
<dbReference type="GO" id="GO:0052621">
    <property type="term" value="F:diguanylate cyclase activity"/>
    <property type="evidence" value="ECO:0007669"/>
    <property type="project" value="UniProtKB-EC"/>
</dbReference>
<protein>
    <submittedName>
        <fullName evidence="4">Diguanylate cyclase</fullName>
        <ecNumber evidence="4">2.7.7.65</ecNumber>
    </submittedName>
</protein>
<dbReference type="PROSITE" id="PS50887">
    <property type="entry name" value="GGDEF"/>
    <property type="match status" value="1"/>
</dbReference>
<dbReference type="InterPro" id="IPR052163">
    <property type="entry name" value="DGC-Regulatory_Protein"/>
</dbReference>
<dbReference type="SMART" id="SM00267">
    <property type="entry name" value="GGDEF"/>
    <property type="match status" value="1"/>
</dbReference>
<evidence type="ECO:0000256" key="2">
    <source>
        <dbReference type="ARBA" id="ARBA00022777"/>
    </source>
</evidence>
<evidence type="ECO:0000313" key="4">
    <source>
        <dbReference type="EMBL" id="MBU2711316.1"/>
    </source>
</evidence>
<feature type="domain" description="GGDEF" evidence="3">
    <location>
        <begin position="334"/>
        <end position="453"/>
    </location>
</feature>
<sequence length="453" mass="51369">MNHRPYNVLVVASNNKALHNLLKNSKKLQEEVILIAASSLNDAVQTIESSEIDAVIVDINIGSTSLIEFNYQHPQLPILLAGDLSTELSVDELIHEGMYDFLDVANLPLTSVVTSIKLCVSRYAAQGIAHTWHHPILHKLKSMEHIFSITSQKEDSTSTQIHKMLEASCELFGEQFCFIYRLINDQFAVDFQHATTEQKPLISLPIQEKLNYLAINSPNPIHFTYQQLNEHFSEAQLEQVTKSYMGCRIIVQEKVYGVLCLFSNTPRVIPYTGIDISFLKILAEWTGTLLSRQLIIDQLQYSETHDALTGLLKRYSFLDQLKRCFARSLLSNNYSFALIIIDINNFKDINEQFGHTAGDALLKQVTTRLQANTRPKDTVGRFASDEFIVIVEDADHQQAEQCCMRIHSAFTEPFEIENTKRNVTCAIGFAISHEHQTEHNLLNAAESMQVKTQ</sequence>
<evidence type="ECO:0000313" key="5">
    <source>
        <dbReference type="Proteomes" id="UP000690515"/>
    </source>
</evidence>
<dbReference type="Gene3D" id="3.30.70.270">
    <property type="match status" value="1"/>
</dbReference>
<dbReference type="Pfam" id="PF00990">
    <property type="entry name" value="GGDEF"/>
    <property type="match status" value="1"/>
</dbReference>
<keyword evidence="2" id="KW-0418">Kinase</keyword>
<dbReference type="Proteomes" id="UP000690515">
    <property type="component" value="Unassembled WGS sequence"/>
</dbReference>
<dbReference type="Pfam" id="PF01590">
    <property type="entry name" value="GAF"/>
    <property type="match status" value="1"/>
</dbReference>
<dbReference type="InterPro" id="IPR029016">
    <property type="entry name" value="GAF-like_dom_sf"/>
</dbReference>
<dbReference type="CDD" id="cd01949">
    <property type="entry name" value="GGDEF"/>
    <property type="match status" value="1"/>
</dbReference>
<dbReference type="SUPFAM" id="SSF55781">
    <property type="entry name" value="GAF domain-like"/>
    <property type="match status" value="1"/>
</dbReference>
<comment type="caution">
    <text evidence="4">The sequence shown here is derived from an EMBL/GenBank/DDBJ whole genome shotgun (WGS) entry which is preliminary data.</text>
</comment>
<accession>A0ABS5ZDC3</accession>
<reference evidence="4 5" key="1">
    <citation type="submission" date="2021-04" db="EMBL/GenBank/DDBJ databases">
        <authorList>
            <person name="Pira H."/>
            <person name="Risdian C."/>
            <person name="Wink J."/>
        </authorList>
    </citation>
    <scope>NUCLEOTIDE SEQUENCE [LARGE SCALE GENOMIC DNA]</scope>
    <source>
        <strain evidence="4 5">WH53</strain>
    </source>
</reference>
<dbReference type="SUPFAM" id="SSF55073">
    <property type="entry name" value="Nucleotide cyclase"/>
    <property type="match status" value="1"/>
</dbReference>
<dbReference type="PANTHER" id="PTHR46663">
    <property type="entry name" value="DIGUANYLATE CYCLASE DGCT-RELATED"/>
    <property type="match status" value="1"/>
</dbReference>
<evidence type="ECO:0000259" key="3">
    <source>
        <dbReference type="PROSITE" id="PS50887"/>
    </source>
</evidence>
<evidence type="ECO:0000256" key="1">
    <source>
        <dbReference type="ARBA" id="ARBA00022679"/>
    </source>
</evidence>
<organism evidence="4 5">
    <name type="scientific">Zooshikella harenae</name>
    <dbReference type="NCBI Taxonomy" id="2827238"/>
    <lineage>
        <taxon>Bacteria</taxon>
        <taxon>Pseudomonadati</taxon>
        <taxon>Pseudomonadota</taxon>
        <taxon>Gammaproteobacteria</taxon>
        <taxon>Oceanospirillales</taxon>
        <taxon>Zooshikellaceae</taxon>
        <taxon>Zooshikella</taxon>
    </lineage>
</organism>
<name>A0ABS5ZDC3_9GAMM</name>
<dbReference type="EMBL" id="JAGSOY010000017">
    <property type="protein sequence ID" value="MBU2711316.1"/>
    <property type="molecule type" value="Genomic_DNA"/>
</dbReference>
<gene>
    <name evidence="4" type="ORF">KCG35_09605</name>
</gene>
<dbReference type="InterPro" id="IPR029787">
    <property type="entry name" value="Nucleotide_cyclase"/>
</dbReference>